<sequence>MKKHNNRKLRYWTLLAFAAMAMNLNGQDQQGWRGPNRDGIYPETGLLKEWPAEGPKQLWETDDAGKGYSSPVIANGHIYITGMNEEENKEIFSAYTMDGQKQYTIVYGTPWLKSYPETRTTPTIVGTMAYVVSGTGEVVCIDTESGDIAWAIDGSAKFGVKTGIWGISESPLVFDNKVIFSPGGDQTAMVALDAQTGETVWKTEAFGEICNYASPLLIEYKGKKQIVALTGKRVMGVNPDDGKVMWSFDDFGHNAEEHGWEKISPNTPLFKDGKIFVCNGYDMNSFMLQLNDDLAGVELLWRNDDLDTHLGGFVLVDGTIYGSNWLNNSKGNWVAVDWMTGETKYNTDWGSGKSKGSIIAADNMLYCYDEKRGYVGLVKASPEAFDVVSQFAIKKGQGPHWAHPVINDGVLYVRHGTALMAYLIK</sequence>
<keyword evidence="4" id="KW-1185">Reference proteome</keyword>
<proteinExistence type="predicted"/>
<evidence type="ECO:0000313" key="4">
    <source>
        <dbReference type="Proteomes" id="UP000243525"/>
    </source>
</evidence>
<dbReference type="InterPro" id="IPR015943">
    <property type="entry name" value="WD40/YVTN_repeat-like_dom_sf"/>
</dbReference>
<dbReference type="AlphaFoldDB" id="A0A2T5C0T5"/>
<dbReference type="SUPFAM" id="SSF50998">
    <property type="entry name" value="Quinoprotein alcohol dehydrogenase-like"/>
    <property type="match status" value="1"/>
</dbReference>
<gene>
    <name evidence="3" type="ORF">C8N47_110103</name>
</gene>
<feature type="domain" description="Pyrrolo-quinoline quinone repeat" evidence="2">
    <location>
        <begin position="122"/>
        <end position="343"/>
    </location>
</feature>
<dbReference type="Gene3D" id="2.130.10.10">
    <property type="entry name" value="YVTN repeat-like/Quinoprotein amine dehydrogenase"/>
    <property type="match status" value="1"/>
</dbReference>
<dbReference type="PANTHER" id="PTHR34512:SF30">
    <property type="entry name" value="OUTER MEMBRANE PROTEIN ASSEMBLY FACTOR BAMB"/>
    <property type="match status" value="1"/>
</dbReference>
<keyword evidence="1" id="KW-0732">Signal</keyword>
<dbReference type="EMBL" id="QAAD01000010">
    <property type="protein sequence ID" value="PTN08217.1"/>
    <property type="molecule type" value="Genomic_DNA"/>
</dbReference>
<protein>
    <submittedName>
        <fullName evidence="3">Outer membrane protein assembly factor BamB</fullName>
    </submittedName>
</protein>
<dbReference type="InterPro" id="IPR011047">
    <property type="entry name" value="Quinoprotein_ADH-like_sf"/>
</dbReference>
<dbReference type="Pfam" id="PF13360">
    <property type="entry name" value="PQQ_2"/>
    <property type="match status" value="1"/>
</dbReference>
<feature type="signal peptide" evidence="1">
    <location>
        <begin position="1"/>
        <end position="26"/>
    </location>
</feature>
<evidence type="ECO:0000259" key="2">
    <source>
        <dbReference type="Pfam" id="PF13360"/>
    </source>
</evidence>
<organism evidence="3 4">
    <name type="scientific">Mangrovibacterium marinum</name>
    <dbReference type="NCBI Taxonomy" id="1639118"/>
    <lineage>
        <taxon>Bacteria</taxon>
        <taxon>Pseudomonadati</taxon>
        <taxon>Bacteroidota</taxon>
        <taxon>Bacteroidia</taxon>
        <taxon>Marinilabiliales</taxon>
        <taxon>Prolixibacteraceae</taxon>
        <taxon>Mangrovibacterium</taxon>
    </lineage>
</organism>
<evidence type="ECO:0000313" key="3">
    <source>
        <dbReference type="EMBL" id="PTN08217.1"/>
    </source>
</evidence>
<dbReference type="InterPro" id="IPR002372">
    <property type="entry name" value="PQQ_rpt_dom"/>
</dbReference>
<dbReference type="PANTHER" id="PTHR34512">
    <property type="entry name" value="CELL SURFACE PROTEIN"/>
    <property type="match status" value="1"/>
</dbReference>
<dbReference type="RefSeq" id="WP_107822659.1">
    <property type="nucleotide sequence ID" value="NZ_OY782574.1"/>
</dbReference>
<dbReference type="InterPro" id="IPR018391">
    <property type="entry name" value="PQQ_b-propeller_rpt"/>
</dbReference>
<comment type="caution">
    <text evidence="3">The sequence shown here is derived from an EMBL/GenBank/DDBJ whole genome shotgun (WGS) entry which is preliminary data.</text>
</comment>
<dbReference type="SMART" id="SM00564">
    <property type="entry name" value="PQQ"/>
    <property type="match status" value="3"/>
</dbReference>
<evidence type="ECO:0000256" key="1">
    <source>
        <dbReference type="SAM" id="SignalP"/>
    </source>
</evidence>
<dbReference type="Proteomes" id="UP000243525">
    <property type="component" value="Unassembled WGS sequence"/>
</dbReference>
<feature type="chain" id="PRO_5015456618" evidence="1">
    <location>
        <begin position="27"/>
        <end position="425"/>
    </location>
</feature>
<reference evidence="3 4" key="1">
    <citation type="submission" date="2018-04" db="EMBL/GenBank/DDBJ databases">
        <title>Genomic Encyclopedia of Archaeal and Bacterial Type Strains, Phase II (KMG-II): from individual species to whole genera.</title>
        <authorList>
            <person name="Goeker M."/>
        </authorList>
    </citation>
    <scope>NUCLEOTIDE SEQUENCE [LARGE SCALE GENOMIC DNA]</scope>
    <source>
        <strain evidence="3 4">DSM 28823</strain>
    </source>
</reference>
<dbReference type="OrthoDB" id="1091598at2"/>
<accession>A0A2T5C0T5</accession>
<name>A0A2T5C0T5_9BACT</name>